<dbReference type="PANTHER" id="PTHR46127">
    <property type="entry name" value="CILIA- AND FLAGELLA-ASSOCIATED PROTEIN 65"/>
    <property type="match status" value="1"/>
</dbReference>
<dbReference type="OMA" id="SDGWIPQ"/>
<organism evidence="1 2">
    <name type="scientific">Vanessa tameamea</name>
    <name type="common">Kamehameha butterfly</name>
    <dbReference type="NCBI Taxonomy" id="334116"/>
    <lineage>
        <taxon>Eukaryota</taxon>
        <taxon>Metazoa</taxon>
        <taxon>Ecdysozoa</taxon>
        <taxon>Arthropoda</taxon>
        <taxon>Hexapoda</taxon>
        <taxon>Insecta</taxon>
        <taxon>Pterygota</taxon>
        <taxon>Neoptera</taxon>
        <taxon>Endopterygota</taxon>
        <taxon>Lepidoptera</taxon>
        <taxon>Glossata</taxon>
        <taxon>Ditrysia</taxon>
        <taxon>Papilionoidea</taxon>
        <taxon>Nymphalidae</taxon>
        <taxon>Nymphalinae</taxon>
        <taxon>Vanessa</taxon>
    </lineage>
</organism>
<dbReference type="OrthoDB" id="415597at2759"/>
<dbReference type="PANTHER" id="PTHR46127:SF1">
    <property type="entry name" value="CILIA- AND FLAGELLA-ASSOCIATED PROTEIN 65"/>
    <property type="match status" value="1"/>
</dbReference>
<dbReference type="Gene3D" id="2.60.40.10">
    <property type="entry name" value="Immunoglobulins"/>
    <property type="match status" value="4"/>
</dbReference>
<proteinExistence type="predicted"/>
<dbReference type="GeneID" id="113400123"/>
<evidence type="ECO:0000313" key="1">
    <source>
        <dbReference type="Proteomes" id="UP001652626"/>
    </source>
</evidence>
<keyword evidence="1" id="KW-1185">Reference proteome</keyword>
<protein>
    <submittedName>
        <fullName evidence="2">Cilia- and flagella-associated protein 65-like</fullName>
    </submittedName>
</protein>
<accession>A0A8B8IGB2</accession>
<name>A0A8B8IGB2_VANTA</name>
<sequence>MQNFSAESMSDHKSVHFNNIPIDTVSEKSISIQNVSNHNLTYRVSLMYILNSIDQVFKVSITSNPVSPFDWAEVKIVFKPKTVGQSYTDYYIIEDTGGNTCRLTITGKCFGPRVYLNKKQLVFKILKNVNKQIQETINIINKSSVDATYQWLLPVGGQGFFQISTGNCGVIRAFEKINTTITFSGIALGFYTAELVCLVLNQEPLYLSVIASVVLAGTPQYNIQDHIFEKYWKRKSRSTHLMENSLNRLSYIPSASVFDRYFDFGTGSVKDMTLNISKTLCVTNHKQEDGCIQWLPDSDNVFLIDPITTVIPPNESRLFTVRFRPKADNEVYSYLLCGDYQYKIYNEENSDVIKIKHTLFRIPCVGNTWSPCTEWSTEWNCPAEITLPPTVPSRTAFSNFLLSNKLDIPMHFKLVTPPKTNFVVMPMCGIVTGRGWQILTVAFEPLLFGEYCENWDLIINRNQKARICFFASAEISQVEMMSHGYNPDTHAMYEFQPTITGCTNYCTAYLHNLTRMEIHMRILNNVSWLGADNCGSLVLLPKEIVRYHWWFFPKEPNKVYKTTVTCSFVCLINGKPIGEPTEVFVQINGFSELPDLRVLPKTLNIHDALVGENVTFNVTLYNYGSCYFTSKLYHTIDGMGDDFKGDKFEMESSINSLKPSNHCEVTLTVTADRAGSRQINIKYTVLFRTEYEEVEEIQPIDKNICTVWYDGIYPTIKIKRTISIKCPIVLSNHCVGNIVNVEELNKGLRECRPNKPLNISLHAPDLCVRSEEVEFAFVLSCIYSVPVPFRFRREKICDCEMVEVPVGISTYEMRHTCVHRPLVELFPMNGIVAPNNPVLLHMRFQYTLKGRNILCFVLTLPNQRTLNIFIHVNALMNSKGILIALRRQTIVDDYLTVLDCGRVPINNLDPVIRIAWLYNPTEVFTTWRLLRGNSVTSDPVIRSLQYFAEVPPMDKLAVPFAFMPTEMVDYEVIFYCSFGYDTVKILVKGQGGLPNCIETRLDIPLYVEKNIRSTYRHNVVSLSKDHLTIPIMPTHSLSRDIIAINNDTENTMRFIWLPERIANVVNIVMTPWWGVIQPKSSEWITVTAYSLQEPATFTTTISCEILDLTKRKQYQMNEILRRNKIDKCSREFILTEEGLSNPGINDCPPYVLDIKKPKASYLAMTISISSQGQRDGFPRMKLKQMWEQPPPYDLLSTDLSNYGDHSENSTATNIATGDIIKILDGILWDALHSKMFKAHIEFYAKESIPTYDQLLKVTKHDAKKLSRRVTSGICDAVVNKAVFHVYNLKTKQGLSILEAE</sequence>
<dbReference type="InterPro" id="IPR013783">
    <property type="entry name" value="Ig-like_fold"/>
</dbReference>
<dbReference type="InterPro" id="IPR052614">
    <property type="entry name" value="CFAP65"/>
</dbReference>
<reference evidence="2" key="1">
    <citation type="submission" date="2025-08" db="UniProtKB">
        <authorList>
            <consortium name="RefSeq"/>
        </authorList>
    </citation>
    <scope>IDENTIFICATION</scope>
    <source>
        <tissue evidence="2">Whole body</tissue>
    </source>
</reference>
<gene>
    <name evidence="2" type="primary">LOC113400123</name>
</gene>
<evidence type="ECO:0000313" key="2">
    <source>
        <dbReference type="RefSeq" id="XP_026495357.2"/>
    </source>
</evidence>
<dbReference type="Proteomes" id="UP001652626">
    <property type="component" value="Chromosome 8"/>
</dbReference>
<dbReference type="RefSeq" id="XP_026495357.2">
    <property type="nucleotide sequence ID" value="XM_026639572.2"/>
</dbReference>